<feature type="transmembrane region" description="Helical" evidence="1">
    <location>
        <begin position="439"/>
        <end position="459"/>
    </location>
</feature>
<proteinExistence type="predicted"/>
<evidence type="ECO:0000256" key="1">
    <source>
        <dbReference type="SAM" id="Phobius"/>
    </source>
</evidence>
<dbReference type="Pfam" id="PF09586">
    <property type="entry name" value="YfhO"/>
    <property type="match status" value="1"/>
</dbReference>
<feature type="transmembrane region" description="Helical" evidence="1">
    <location>
        <begin position="297"/>
        <end position="316"/>
    </location>
</feature>
<gene>
    <name evidence="2" type="ORF">SDC9_72812</name>
</gene>
<dbReference type="InterPro" id="IPR018580">
    <property type="entry name" value="Uncharacterised_YfhO"/>
</dbReference>
<dbReference type="AlphaFoldDB" id="A0A644YEL4"/>
<feature type="transmembrane region" description="Helical" evidence="1">
    <location>
        <begin position="262"/>
        <end position="285"/>
    </location>
</feature>
<name>A0A644YEL4_9ZZZZ</name>
<sequence length="852" mass="98944">MKNSQLKKLSYLIPIISVIVFIYLYIHFTNDGVISFYGDSYKQQIQFYAGMWEKVHNGTIGFWDWTMLFGTNSFAQTSYCQLNNPYLYLVLLFPKRLIPQIYTLTNLLKLFLTYLGAFWWLKGIGRSKPASIAGAMIVSFSGWFLTMYEWGHLLDVFPLYFLTLILVERYFKDGKQYPVILCIALMTIINFYSSYMFLPFIIVYVLYRDYNLHDHSVKIRLKLVGRFFIYILIAVSIAGFVLLPSAYIVLKTPRVSAPYKNLIISFSILYRYISSVFFPMAYRVVSNILSAVNGVGSYGGVSLFSLFITPLALLALPWTSNKKEKYSLISFYAVFFLVMLFPILYKLLQGTEETRWFYMFSMISALAVSYVFDQLILSSKSVRFYVRLCLAFFLIVIIFIIYAYYRDIIVDKNLLIKYIATLVIFTICYLIAFAKKNTVMIVLLITMEGLACFMLNLYLNPSIDASLIDTIEYQGVFDHLKDEDSGFYRVQISQQMRKENASFDNYNYVLANLPYAYDIMGTSGYTSLFDFDQSDYLDRYQESWTFYQTEGRLFNTNVENVKYWIGYENELAPFGFTFVENFDEYAIYQNDYFIELGYFSNEIINVDLLTGLSYLKQDQILNSYVVADEDSSAYTLSDDLIKIGDWVDPTYFEYNLSNDENGTVIIVENYTMPYLTIKFLLNNDIVYQKSFYQYDYVGVFCPSTIAFDKIVVVVDTRFIGDSKMNVYMMQNFQSFAENYAENKLNRLTNVVVDNDTVSADITVSDNSLDGYVVTSIAYDKGWKAYVDGKETTISVVNLGFIGLKISSGTHHIVFQYVAPYFNEGVILTIFGLASTFVIEYRRFWPIIRRKKK</sequence>
<feature type="transmembrane region" description="Helical" evidence="1">
    <location>
        <begin position="128"/>
        <end position="144"/>
    </location>
</feature>
<feature type="transmembrane region" description="Helical" evidence="1">
    <location>
        <begin position="384"/>
        <end position="403"/>
    </location>
</feature>
<feature type="transmembrane region" description="Helical" evidence="1">
    <location>
        <begin position="9"/>
        <end position="28"/>
    </location>
</feature>
<protein>
    <recommendedName>
        <fullName evidence="3">Bacterial membrane protein YfhO</fullName>
    </recommendedName>
</protein>
<comment type="caution">
    <text evidence="2">The sequence shown here is derived from an EMBL/GenBank/DDBJ whole genome shotgun (WGS) entry which is preliminary data.</text>
</comment>
<keyword evidence="1" id="KW-0472">Membrane</keyword>
<feature type="transmembrane region" description="Helical" evidence="1">
    <location>
        <begin position="354"/>
        <end position="372"/>
    </location>
</feature>
<feature type="transmembrane region" description="Helical" evidence="1">
    <location>
        <begin position="101"/>
        <end position="121"/>
    </location>
</feature>
<dbReference type="PANTHER" id="PTHR38454">
    <property type="entry name" value="INTEGRAL MEMBRANE PROTEIN-RELATED"/>
    <property type="match status" value="1"/>
</dbReference>
<evidence type="ECO:0000313" key="2">
    <source>
        <dbReference type="EMBL" id="MPM26311.1"/>
    </source>
</evidence>
<reference evidence="2" key="1">
    <citation type="submission" date="2019-08" db="EMBL/GenBank/DDBJ databases">
        <authorList>
            <person name="Kucharzyk K."/>
            <person name="Murdoch R.W."/>
            <person name="Higgins S."/>
            <person name="Loffler F."/>
        </authorList>
    </citation>
    <scope>NUCLEOTIDE SEQUENCE</scope>
</reference>
<feature type="transmembrane region" description="Helical" evidence="1">
    <location>
        <begin position="415"/>
        <end position="432"/>
    </location>
</feature>
<dbReference type="PANTHER" id="PTHR38454:SF1">
    <property type="entry name" value="INTEGRAL MEMBRANE PROTEIN"/>
    <property type="match status" value="1"/>
</dbReference>
<feature type="transmembrane region" description="Helical" evidence="1">
    <location>
        <begin position="824"/>
        <end position="843"/>
    </location>
</feature>
<keyword evidence="1" id="KW-1133">Transmembrane helix</keyword>
<dbReference type="EMBL" id="VSSQ01004702">
    <property type="protein sequence ID" value="MPM26311.1"/>
    <property type="molecule type" value="Genomic_DNA"/>
</dbReference>
<feature type="transmembrane region" description="Helical" evidence="1">
    <location>
        <begin position="179"/>
        <end position="207"/>
    </location>
</feature>
<feature type="transmembrane region" description="Helical" evidence="1">
    <location>
        <begin position="328"/>
        <end position="348"/>
    </location>
</feature>
<feature type="transmembrane region" description="Helical" evidence="1">
    <location>
        <begin position="227"/>
        <end position="250"/>
    </location>
</feature>
<accession>A0A644YEL4</accession>
<evidence type="ECO:0008006" key="3">
    <source>
        <dbReference type="Google" id="ProtNLM"/>
    </source>
</evidence>
<keyword evidence="1" id="KW-0812">Transmembrane</keyword>
<organism evidence="2">
    <name type="scientific">bioreactor metagenome</name>
    <dbReference type="NCBI Taxonomy" id="1076179"/>
    <lineage>
        <taxon>unclassified sequences</taxon>
        <taxon>metagenomes</taxon>
        <taxon>ecological metagenomes</taxon>
    </lineage>
</organism>